<dbReference type="AlphaFoldDB" id="A0A6A6HNV2"/>
<keyword evidence="2" id="KW-1185">Reference proteome</keyword>
<dbReference type="PANTHER" id="PTHR10039:SF15">
    <property type="entry name" value="NACHT DOMAIN-CONTAINING PROTEIN"/>
    <property type="match status" value="1"/>
</dbReference>
<name>A0A6A6HNV2_VIRVR</name>
<reference evidence="1" key="1">
    <citation type="journal article" date="2020" name="Stud. Mycol.">
        <title>101 Dothideomycetes genomes: a test case for predicting lifestyles and emergence of pathogens.</title>
        <authorList>
            <person name="Haridas S."/>
            <person name="Albert R."/>
            <person name="Binder M."/>
            <person name="Bloem J."/>
            <person name="Labutti K."/>
            <person name="Salamov A."/>
            <person name="Andreopoulos B."/>
            <person name="Baker S."/>
            <person name="Barry K."/>
            <person name="Bills G."/>
            <person name="Bluhm B."/>
            <person name="Cannon C."/>
            <person name="Castanera R."/>
            <person name="Culley D."/>
            <person name="Daum C."/>
            <person name="Ezra D."/>
            <person name="Gonzalez J."/>
            <person name="Henrissat B."/>
            <person name="Kuo A."/>
            <person name="Liang C."/>
            <person name="Lipzen A."/>
            <person name="Lutzoni F."/>
            <person name="Magnuson J."/>
            <person name="Mondo S."/>
            <person name="Nolan M."/>
            <person name="Ohm R."/>
            <person name="Pangilinan J."/>
            <person name="Park H.-J."/>
            <person name="Ramirez L."/>
            <person name="Alfaro M."/>
            <person name="Sun H."/>
            <person name="Tritt A."/>
            <person name="Yoshinaga Y."/>
            <person name="Zwiers L.-H."/>
            <person name="Turgeon B."/>
            <person name="Goodwin S."/>
            <person name="Spatafora J."/>
            <person name="Crous P."/>
            <person name="Grigoriev I."/>
        </authorList>
    </citation>
    <scope>NUCLEOTIDE SEQUENCE</scope>
    <source>
        <strain evidence="1">Tuck. ex Michener</strain>
    </source>
</reference>
<evidence type="ECO:0008006" key="3">
    <source>
        <dbReference type="Google" id="ProtNLM"/>
    </source>
</evidence>
<organism evidence="1 2">
    <name type="scientific">Viridothelium virens</name>
    <name type="common">Speckled blister lichen</name>
    <name type="synonym">Trypethelium virens</name>
    <dbReference type="NCBI Taxonomy" id="1048519"/>
    <lineage>
        <taxon>Eukaryota</taxon>
        <taxon>Fungi</taxon>
        <taxon>Dikarya</taxon>
        <taxon>Ascomycota</taxon>
        <taxon>Pezizomycotina</taxon>
        <taxon>Dothideomycetes</taxon>
        <taxon>Dothideomycetes incertae sedis</taxon>
        <taxon>Trypetheliales</taxon>
        <taxon>Trypetheliaceae</taxon>
        <taxon>Viridothelium</taxon>
    </lineage>
</organism>
<sequence>MRELQARGDVRLLVTSRPIPAATDYLQGDPQLEVRASEEDIKCFVAAQIPHLPRCIKLDETLKNAVQTKIVEVVDGMFLLARLHIDSLLDKRTKRKVESTLNKFSKGSAALEHAYGEAIRRIESQMEDDRLLARRVICLISLAKRLLKTEELC</sequence>
<gene>
    <name evidence="1" type="ORF">EV356DRAFT_111079</name>
</gene>
<evidence type="ECO:0000313" key="1">
    <source>
        <dbReference type="EMBL" id="KAF2239786.1"/>
    </source>
</evidence>
<dbReference type="OrthoDB" id="195446at2759"/>
<dbReference type="Proteomes" id="UP000800092">
    <property type="component" value="Unassembled WGS sequence"/>
</dbReference>
<dbReference type="PANTHER" id="PTHR10039">
    <property type="entry name" value="AMELOGENIN"/>
    <property type="match status" value="1"/>
</dbReference>
<dbReference type="EMBL" id="ML991772">
    <property type="protein sequence ID" value="KAF2239786.1"/>
    <property type="molecule type" value="Genomic_DNA"/>
</dbReference>
<accession>A0A6A6HNV2</accession>
<proteinExistence type="predicted"/>
<protein>
    <recommendedName>
        <fullName evidence="3">NB-ARC domain-containing protein</fullName>
    </recommendedName>
</protein>
<evidence type="ECO:0000313" key="2">
    <source>
        <dbReference type="Proteomes" id="UP000800092"/>
    </source>
</evidence>